<dbReference type="SMART" id="SM01349">
    <property type="entry name" value="TOG"/>
    <property type="match status" value="1"/>
</dbReference>
<dbReference type="PANTHER" id="PTHR21567:SF9">
    <property type="entry name" value="CLIP-ASSOCIATING PROTEIN"/>
    <property type="match status" value="1"/>
</dbReference>
<comment type="caution">
    <text evidence="3">The sequence shown here is derived from an EMBL/GenBank/DDBJ whole genome shotgun (WGS) entry which is preliminary data.</text>
</comment>
<accession>A0A5B7F718</accession>
<dbReference type="OrthoDB" id="46159at2759"/>
<gene>
    <name evidence="3" type="primary">Clasp2_1</name>
    <name evidence="3" type="ORF">E2C01_035848</name>
</gene>
<dbReference type="Gene3D" id="1.25.10.10">
    <property type="entry name" value="Leucine-rich Repeat Variant"/>
    <property type="match status" value="1"/>
</dbReference>
<protein>
    <submittedName>
        <fullName evidence="3">CLIP-associating protein 2</fullName>
    </submittedName>
</protein>
<dbReference type="GO" id="GO:0045180">
    <property type="term" value="C:basal cortex"/>
    <property type="evidence" value="ECO:0007669"/>
    <property type="project" value="TreeGrafter"/>
</dbReference>
<dbReference type="GO" id="GO:0008017">
    <property type="term" value="F:microtubule binding"/>
    <property type="evidence" value="ECO:0007669"/>
    <property type="project" value="TreeGrafter"/>
</dbReference>
<evidence type="ECO:0000259" key="2">
    <source>
        <dbReference type="SMART" id="SM01349"/>
    </source>
</evidence>
<feature type="domain" description="TOG" evidence="2">
    <location>
        <begin position="58"/>
        <end position="277"/>
    </location>
</feature>
<keyword evidence="4" id="KW-1185">Reference proteome</keyword>
<dbReference type="GO" id="GO:0005876">
    <property type="term" value="C:spindle microtubule"/>
    <property type="evidence" value="ECO:0007669"/>
    <property type="project" value="TreeGrafter"/>
</dbReference>
<dbReference type="Proteomes" id="UP000324222">
    <property type="component" value="Unassembled WGS sequence"/>
</dbReference>
<dbReference type="GO" id="GO:0090307">
    <property type="term" value="P:mitotic spindle assembly"/>
    <property type="evidence" value="ECO:0007669"/>
    <property type="project" value="TreeGrafter"/>
</dbReference>
<dbReference type="GO" id="GO:0005881">
    <property type="term" value="C:cytoplasmic microtubule"/>
    <property type="evidence" value="ECO:0007669"/>
    <property type="project" value="TreeGrafter"/>
</dbReference>
<evidence type="ECO:0000313" key="3">
    <source>
        <dbReference type="EMBL" id="MPC42232.1"/>
    </source>
</evidence>
<sequence>MAWTGESGVGPRSTIKRVPSISRGRVGSSSSNTAAAGAVDEASFFALFEDVPKVTIYSHKELEDTLTKVREVIASSSNDWDKRVDALKKIRSLIIAGAASYEEFYPHLRLLEPAMQLSIKDLRSQVVREACVTVAYMSQELHHKVDHLCETLLPSLIILIPNSAKIMASSGIVTIRFIIQNTHHHKLIPILLRELSSKNREIRKVLCEVLDQLVHTWPTHSMEKHIVILSESIKKGITDADPEARAFSRKESLNKEQKARKSKDASPLEMSRESLKTEG</sequence>
<dbReference type="PANTHER" id="PTHR21567">
    <property type="entry name" value="CLASP"/>
    <property type="match status" value="1"/>
</dbReference>
<dbReference type="GO" id="GO:0072686">
    <property type="term" value="C:mitotic spindle"/>
    <property type="evidence" value="ECO:0007669"/>
    <property type="project" value="TreeGrafter"/>
</dbReference>
<dbReference type="InterPro" id="IPR034085">
    <property type="entry name" value="TOG"/>
</dbReference>
<dbReference type="Pfam" id="PF12348">
    <property type="entry name" value="CLASP_N"/>
    <property type="match status" value="1"/>
</dbReference>
<dbReference type="GO" id="GO:0000776">
    <property type="term" value="C:kinetochore"/>
    <property type="evidence" value="ECO:0007669"/>
    <property type="project" value="TreeGrafter"/>
</dbReference>
<evidence type="ECO:0000313" key="4">
    <source>
        <dbReference type="Proteomes" id="UP000324222"/>
    </source>
</evidence>
<dbReference type="InterPro" id="IPR011989">
    <property type="entry name" value="ARM-like"/>
</dbReference>
<dbReference type="GO" id="GO:0040001">
    <property type="term" value="P:establishment of mitotic spindle localization"/>
    <property type="evidence" value="ECO:0007669"/>
    <property type="project" value="TreeGrafter"/>
</dbReference>
<evidence type="ECO:0000256" key="1">
    <source>
        <dbReference type="SAM" id="MobiDB-lite"/>
    </source>
</evidence>
<dbReference type="EMBL" id="VSRR010005357">
    <property type="protein sequence ID" value="MPC42232.1"/>
    <property type="molecule type" value="Genomic_DNA"/>
</dbReference>
<dbReference type="GO" id="GO:0005815">
    <property type="term" value="C:microtubule organizing center"/>
    <property type="evidence" value="ECO:0007669"/>
    <property type="project" value="TreeGrafter"/>
</dbReference>
<feature type="region of interest" description="Disordered" evidence="1">
    <location>
        <begin position="244"/>
        <end position="279"/>
    </location>
</feature>
<organism evidence="3 4">
    <name type="scientific">Portunus trituberculatus</name>
    <name type="common">Swimming crab</name>
    <name type="synonym">Neptunus trituberculatus</name>
    <dbReference type="NCBI Taxonomy" id="210409"/>
    <lineage>
        <taxon>Eukaryota</taxon>
        <taxon>Metazoa</taxon>
        <taxon>Ecdysozoa</taxon>
        <taxon>Arthropoda</taxon>
        <taxon>Crustacea</taxon>
        <taxon>Multicrustacea</taxon>
        <taxon>Malacostraca</taxon>
        <taxon>Eumalacostraca</taxon>
        <taxon>Eucarida</taxon>
        <taxon>Decapoda</taxon>
        <taxon>Pleocyemata</taxon>
        <taxon>Brachyura</taxon>
        <taxon>Eubrachyura</taxon>
        <taxon>Portunoidea</taxon>
        <taxon>Portunidae</taxon>
        <taxon>Portuninae</taxon>
        <taxon>Portunus</taxon>
    </lineage>
</organism>
<name>A0A5B7F718_PORTR</name>
<reference evidence="3 4" key="1">
    <citation type="submission" date="2019-05" db="EMBL/GenBank/DDBJ databases">
        <title>Another draft genome of Portunus trituberculatus and its Hox gene families provides insights of decapod evolution.</title>
        <authorList>
            <person name="Jeong J.-H."/>
            <person name="Song I."/>
            <person name="Kim S."/>
            <person name="Choi T."/>
            <person name="Kim D."/>
            <person name="Ryu S."/>
            <person name="Kim W."/>
        </authorList>
    </citation>
    <scope>NUCLEOTIDE SEQUENCE [LARGE SCALE GENOMIC DNA]</scope>
    <source>
        <tissue evidence="3">Muscle</tissue>
    </source>
</reference>
<dbReference type="InterPro" id="IPR024395">
    <property type="entry name" value="CLASP_N_dom"/>
</dbReference>
<dbReference type="SUPFAM" id="SSF48371">
    <property type="entry name" value="ARM repeat"/>
    <property type="match status" value="1"/>
</dbReference>
<dbReference type="InterPro" id="IPR016024">
    <property type="entry name" value="ARM-type_fold"/>
</dbReference>
<proteinExistence type="predicted"/>
<dbReference type="AlphaFoldDB" id="A0A5B7F718"/>